<dbReference type="AlphaFoldDB" id="A0A6I6JR33"/>
<evidence type="ECO:0000313" key="4">
    <source>
        <dbReference type="EMBL" id="QGY42682.1"/>
    </source>
</evidence>
<dbReference type="PANTHER" id="PTHR22901:SF0">
    <property type="entry name" value="SIALATE O-ACETYLESTERASE"/>
    <property type="match status" value="1"/>
</dbReference>
<feature type="chain" id="PRO_5026207913" evidence="2">
    <location>
        <begin position="25"/>
        <end position="462"/>
    </location>
</feature>
<evidence type="ECO:0000256" key="2">
    <source>
        <dbReference type="SAM" id="SignalP"/>
    </source>
</evidence>
<dbReference type="PANTHER" id="PTHR22901">
    <property type="entry name" value="SIALATE O-ACETYLESTERASE"/>
    <property type="match status" value="1"/>
</dbReference>
<dbReference type="SUPFAM" id="SSF52266">
    <property type="entry name" value="SGNH hydrolase"/>
    <property type="match status" value="1"/>
</dbReference>
<protein>
    <submittedName>
        <fullName evidence="4">Sialate O-acetylesterase</fullName>
    </submittedName>
</protein>
<proteinExistence type="predicted"/>
<dbReference type="InterPro" id="IPR013783">
    <property type="entry name" value="Ig-like_fold"/>
</dbReference>
<evidence type="ECO:0000259" key="3">
    <source>
        <dbReference type="Pfam" id="PF03629"/>
    </source>
</evidence>
<keyword evidence="5" id="KW-1185">Reference proteome</keyword>
<reference evidence="4 5" key="1">
    <citation type="submission" date="2019-11" db="EMBL/GenBank/DDBJ databases">
        <authorList>
            <person name="Zheng R.K."/>
            <person name="Sun C.M."/>
        </authorList>
    </citation>
    <scope>NUCLEOTIDE SEQUENCE [LARGE SCALE GENOMIC DNA]</scope>
    <source>
        <strain evidence="4 5">WC007</strain>
    </source>
</reference>
<keyword evidence="1" id="KW-0378">Hydrolase</keyword>
<evidence type="ECO:0000256" key="1">
    <source>
        <dbReference type="ARBA" id="ARBA00022801"/>
    </source>
</evidence>
<dbReference type="InterPro" id="IPR036514">
    <property type="entry name" value="SGNH_hydro_sf"/>
</dbReference>
<feature type="domain" description="Sialate O-acetylesterase" evidence="3">
    <location>
        <begin position="109"/>
        <end position="354"/>
    </location>
</feature>
<dbReference type="Pfam" id="PF03629">
    <property type="entry name" value="SASA"/>
    <property type="match status" value="1"/>
</dbReference>
<evidence type="ECO:0000313" key="5">
    <source>
        <dbReference type="Proteomes" id="UP000428260"/>
    </source>
</evidence>
<dbReference type="EMBL" id="CP046401">
    <property type="protein sequence ID" value="QGY42682.1"/>
    <property type="molecule type" value="Genomic_DNA"/>
</dbReference>
<dbReference type="Proteomes" id="UP000428260">
    <property type="component" value="Chromosome"/>
</dbReference>
<accession>A0A6I6JR33</accession>
<gene>
    <name evidence="4" type="ORF">GM418_03140</name>
</gene>
<keyword evidence="2" id="KW-0732">Signal</keyword>
<dbReference type="RefSeq" id="WP_158863063.1">
    <property type="nucleotide sequence ID" value="NZ_CP046401.1"/>
</dbReference>
<name>A0A6I6JR33_9BACT</name>
<dbReference type="GO" id="GO:0001681">
    <property type="term" value="F:sialate O-acetylesterase activity"/>
    <property type="evidence" value="ECO:0007669"/>
    <property type="project" value="InterPro"/>
</dbReference>
<dbReference type="InterPro" id="IPR039329">
    <property type="entry name" value="SIAE"/>
</dbReference>
<dbReference type="GO" id="GO:0005975">
    <property type="term" value="P:carbohydrate metabolic process"/>
    <property type="evidence" value="ECO:0007669"/>
    <property type="project" value="TreeGrafter"/>
</dbReference>
<dbReference type="InterPro" id="IPR005181">
    <property type="entry name" value="SASA"/>
</dbReference>
<organism evidence="4 5">
    <name type="scientific">Maribellus comscasis</name>
    <dbReference type="NCBI Taxonomy" id="2681766"/>
    <lineage>
        <taxon>Bacteria</taxon>
        <taxon>Pseudomonadati</taxon>
        <taxon>Bacteroidota</taxon>
        <taxon>Bacteroidia</taxon>
        <taxon>Marinilabiliales</taxon>
        <taxon>Prolixibacteraceae</taxon>
        <taxon>Maribellus</taxon>
    </lineage>
</organism>
<dbReference type="Gene3D" id="3.40.50.1110">
    <property type="entry name" value="SGNH hydrolase"/>
    <property type="match status" value="1"/>
</dbReference>
<dbReference type="Gene3D" id="2.60.40.10">
    <property type="entry name" value="Immunoglobulins"/>
    <property type="match status" value="1"/>
</dbReference>
<feature type="signal peptide" evidence="2">
    <location>
        <begin position="1"/>
        <end position="24"/>
    </location>
</feature>
<sequence>MKKIRKLSILVISVFLGFYHSAVANVSLPEIFSDNMVLQQNTEVKFRGWAKPGETVNIKGDWMDESKSVKVESQGTWEIKLKTPGAGGPYNITIKGYNKIVLKNVLIGEVWLCSGQSNMEWTAMAGINNREEEIAAADYPEIRLFTVQNSSSLYPQEHCTGVWKECSPETMKDFSAVAYFFGRQLQKEMGVPVGLINSSWGGTPAEAWMPEEVIENDDFLQTAAALQKTVPWGPVEPARIYNAMIFPLIPFRIAGALWYQGEANTINGYAYTALLSNLIASWRNNWGYNFPFYFAQIAPYKYGRPFEGVIVREAQRKTLEKVENTGMVVLSDIGDTTNIHPKNKQDVGLRFANLALNRYYETEKIEDSGPLFKSMDIDKNKVLISFEHAAGLHAKGNSLGCFEIAGADGIYYPAEAKIKGEKVIVQSKKIKEPLNVRFAWSNTATPNLFNGAGLPASCFSTE</sequence>
<dbReference type="KEGG" id="mcos:GM418_03140"/>